<protein>
    <recommendedName>
        <fullName evidence="3">Gliding motility-associated C-terminal domain-containing protein</fullName>
    </recommendedName>
</protein>
<dbReference type="InterPro" id="IPR026341">
    <property type="entry name" value="T9SS_type_B"/>
</dbReference>
<evidence type="ECO:0008006" key="3">
    <source>
        <dbReference type="Google" id="ProtNLM"/>
    </source>
</evidence>
<comment type="caution">
    <text evidence="1">The sequence shown here is derived from an EMBL/GenBank/DDBJ whole genome shotgun (WGS) entry which is preliminary data.</text>
</comment>
<evidence type="ECO:0000313" key="2">
    <source>
        <dbReference type="Proteomes" id="UP000636010"/>
    </source>
</evidence>
<evidence type="ECO:0000313" key="1">
    <source>
        <dbReference type="EMBL" id="GGC48247.1"/>
    </source>
</evidence>
<gene>
    <name evidence="1" type="ORF">GCM10011506_37340</name>
</gene>
<dbReference type="Pfam" id="PF13585">
    <property type="entry name" value="CHU_C"/>
    <property type="match status" value="1"/>
</dbReference>
<keyword evidence="2" id="KW-1185">Reference proteome</keyword>
<name>A0ABQ1MXU6_9BACT</name>
<dbReference type="Proteomes" id="UP000636010">
    <property type="component" value="Unassembled WGS sequence"/>
</dbReference>
<accession>A0ABQ1MXU6</accession>
<sequence>MEVCQGFIRFSGIKILVYLILFTFFLSQGHAINPSHSTHFNSSSAHQNIDVFEILPGTTTVEVQKGFSGTVNITINRAAEFTDAVSLSIHPLPGLPANVSANYAPASVPGTANSSVLTLQVTESASTGSYPLKIAGTANYEGITRYRLAEITLIIKEVEAPGTVGSFTFLENDEAISGYSAINSNITVGQEDLPEIINFRASINGAATAVKWNFKEQGSGSTIQSFTDESSPYTLYPSGGWTVTPGVFELEAVQINNTVEGTAKKIIITVEEAPPVSFTLKANPYSLSVFRGESTFSIVSLTPVNNFSGSATLSLSGLPAGVTAEMSRETISSNTTESTATIDFFVADNTSLGSYSIVVTGNGPAGLTASTTIDLTITQDGFPDFELNVARQSISLIQGESTQINIVVESIDGFSEPVALEVSTSRSDFTISVDPPLLENGAGQSSLKISSEPTTSLGNFEIQLFASSGAIEKSAVISIKIEPIPIEVKPRNQFSPNGDGIDDVWKIEKIEELPDNSVEVFDRLGQEVYSAQPYNNDWNGTSKNGEQLAPTTYFYVVKDAGGKTVKTGSINLLR</sequence>
<reference evidence="2" key="1">
    <citation type="journal article" date="2019" name="Int. J. Syst. Evol. Microbiol.">
        <title>The Global Catalogue of Microorganisms (GCM) 10K type strain sequencing project: providing services to taxonomists for standard genome sequencing and annotation.</title>
        <authorList>
            <consortium name="The Broad Institute Genomics Platform"/>
            <consortium name="The Broad Institute Genome Sequencing Center for Infectious Disease"/>
            <person name="Wu L."/>
            <person name="Ma J."/>
        </authorList>
    </citation>
    <scope>NUCLEOTIDE SEQUENCE [LARGE SCALE GENOMIC DNA]</scope>
    <source>
        <strain evidence="2">CGMCC 1.10832</strain>
    </source>
</reference>
<proteinExistence type="predicted"/>
<organism evidence="1 2">
    <name type="scientific">Marivirga lumbricoides</name>
    <dbReference type="NCBI Taxonomy" id="1046115"/>
    <lineage>
        <taxon>Bacteria</taxon>
        <taxon>Pseudomonadati</taxon>
        <taxon>Bacteroidota</taxon>
        <taxon>Cytophagia</taxon>
        <taxon>Cytophagales</taxon>
        <taxon>Marivirgaceae</taxon>
        <taxon>Marivirga</taxon>
    </lineage>
</organism>
<dbReference type="EMBL" id="BMEC01000013">
    <property type="protein sequence ID" value="GGC48247.1"/>
    <property type="molecule type" value="Genomic_DNA"/>
</dbReference>
<dbReference type="NCBIfam" id="TIGR04131">
    <property type="entry name" value="Bac_Flav_CTERM"/>
    <property type="match status" value="1"/>
</dbReference>